<organism evidence="2 3">
    <name type="scientific">Macrophomina phaseolina</name>
    <dbReference type="NCBI Taxonomy" id="35725"/>
    <lineage>
        <taxon>Eukaryota</taxon>
        <taxon>Fungi</taxon>
        <taxon>Dikarya</taxon>
        <taxon>Ascomycota</taxon>
        <taxon>Pezizomycotina</taxon>
        <taxon>Dothideomycetes</taxon>
        <taxon>Dothideomycetes incertae sedis</taxon>
        <taxon>Botryosphaeriales</taxon>
        <taxon>Botryosphaeriaceae</taxon>
        <taxon>Macrophomina</taxon>
    </lineage>
</organism>
<sequence length="130" mass="14087">MLPTLQPSRPKHPPATRSPLLPLQHSRRASSQGSGDPTSTSTSAQAVYNPPPQSQPRSQIEAMPPYPRLSSTPLSQHYDISVRHPVFFSPALRKPPFPLPHAASEGVNPVAHGYVVENGANAAREMKTKL</sequence>
<name>A0ABQ8GDD9_9PEZI</name>
<feature type="region of interest" description="Disordered" evidence="1">
    <location>
        <begin position="1"/>
        <end position="74"/>
    </location>
</feature>
<dbReference type="EMBL" id="JAGTJR010000013">
    <property type="protein sequence ID" value="KAH7050074.1"/>
    <property type="molecule type" value="Genomic_DNA"/>
</dbReference>
<dbReference type="Proteomes" id="UP000774617">
    <property type="component" value="Unassembled WGS sequence"/>
</dbReference>
<protein>
    <submittedName>
        <fullName evidence="2">Uncharacterized protein</fullName>
    </submittedName>
</protein>
<keyword evidence="3" id="KW-1185">Reference proteome</keyword>
<evidence type="ECO:0000256" key="1">
    <source>
        <dbReference type="SAM" id="MobiDB-lite"/>
    </source>
</evidence>
<accession>A0ABQ8GDD9</accession>
<reference evidence="2 3" key="1">
    <citation type="journal article" date="2021" name="Nat. Commun.">
        <title>Genetic determinants of endophytism in the Arabidopsis root mycobiome.</title>
        <authorList>
            <person name="Mesny F."/>
            <person name="Miyauchi S."/>
            <person name="Thiergart T."/>
            <person name="Pickel B."/>
            <person name="Atanasova L."/>
            <person name="Karlsson M."/>
            <person name="Huettel B."/>
            <person name="Barry K.W."/>
            <person name="Haridas S."/>
            <person name="Chen C."/>
            <person name="Bauer D."/>
            <person name="Andreopoulos W."/>
            <person name="Pangilinan J."/>
            <person name="LaButti K."/>
            <person name="Riley R."/>
            <person name="Lipzen A."/>
            <person name="Clum A."/>
            <person name="Drula E."/>
            <person name="Henrissat B."/>
            <person name="Kohler A."/>
            <person name="Grigoriev I.V."/>
            <person name="Martin F.M."/>
            <person name="Hacquard S."/>
        </authorList>
    </citation>
    <scope>NUCLEOTIDE SEQUENCE [LARGE SCALE GENOMIC DNA]</scope>
    <source>
        <strain evidence="2 3">MPI-SDFR-AT-0080</strain>
    </source>
</reference>
<gene>
    <name evidence="2" type="ORF">B0J12DRAFT_573707</name>
</gene>
<comment type="caution">
    <text evidence="2">The sequence shown here is derived from an EMBL/GenBank/DDBJ whole genome shotgun (WGS) entry which is preliminary data.</text>
</comment>
<evidence type="ECO:0000313" key="3">
    <source>
        <dbReference type="Proteomes" id="UP000774617"/>
    </source>
</evidence>
<feature type="compositionally biased region" description="Polar residues" evidence="1">
    <location>
        <begin position="29"/>
        <end position="46"/>
    </location>
</feature>
<proteinExistence type="predicted"/>
<evidence type="ECO:0000313" key="2">
    <source>
        <dbReference type="EMBL" id="KAH7050074.1"/>
    </source>
</evidence>